<dbReference type="Pfam" id="PF13631">
    <property type="entry name" value="Cytochrom_B_N_2"/>
    <property type="match status" value="1"/>
</dbReference>
<dbReference type="KEGG" id="uam:UABAM_03307"/>
<dbReference type="RefSeq" id="WP_151969072.1">
    <property type="nucleotide sequence ID" value="NZ_AP019860.1"/>
</dbReference>
<dbReference type="InterPro" id="IPR016174">
    <property type="entry name" value="Di-haem_cyt_TM"/>
</dbReference>
<dbReference type="GO" id="GO:0009055">
    <property type="term" value="F:electron transfer activity"/>
    <property type="evidence" value="ECO:0007669"/>
    <property type="project" value="InterPro"/>
</dbReference>
<dbReference type="GO" id="GO:0016020">
    <property type="term" value="C:membrane"/>
    <property type="evidence" value="ECO:0007669"/>
    <property type="project" value="InterPro"/>
</dbReference>
<sequence length="194" mass="23254">MFEWLDKRLLIREALCKPSLPRGRSSWQYFPGFMTFILFFSQFITGIWLSFNFSLVSLSDHSSFMFKLHHVGAHLLLFFMTLQVLRNLFVGSYQQPREFHWLLLISVFLLTWLNYYLSLLMRPEIDEKTYLAIKWLYNFSFATDYLPRDGKMTISQLKNVFVLHALVIPMITYSLFVCYLWLLQRTGLECRNKD</sequence>
<dbReference type="Gene3D" id="1.20.810.10">
    <property type="entry name" value="Cytochrome Bc1 Complex, Chain C"/>
    <property type="match status" value="1"/>
</dbReference>
<feature type="transmembrane region" description="Helical" evidence="1">
    <location>
        <begin position="101"/>
        <end position="121"/>
    </location>
</feature>
<evidence type="ECO:0000259" key="2">
    <source>
        <dbReference type="PROSITE" id="PS51002"/>
    </source>
</evidence>
<dbReference type="GO" id="GO:0016491">
    <property type="term" value="F:oxidoreductase activity"/>
    <property type="evidence" value="ECO:0007669"/>
    <property type="project" value="InterPro"/>
</dbReference>
<evidence type="ECO:0000256" key="1">
    <source>
        <dbReference type="SAM" id="Phobius"/>
    </source>
</evidence>
<dbReference type="OrthoDB" id="9804503at2"/>
<keyword evidence="1" id="KW-0812">Transmembrane</keyword>
<accession>A0A5S9INY9</accession>
<dbReference type="GO" id="GO:0022904">
    <property type="term" value="P:respiratory electron transport chain"/>
    <property type="evidence" value="ECO:0007669"/>
    <property type="project" value="InterPro"/>
</dbReference>
<dbReference type="InterPro" id="IPR005797">
    <property type="entry name" value="Cyt_b/b6_N"/>
</dbReference>
<dbReference type="SUPFAM" id="SSF81342">
    <property type="entry name" value="Transmembrane di-heme cytochromes"/>
    <property type="match status" value="1"/>
</dbReference>
<organism evidence="3 4">
    <name type="scientific">Uabimicrobium amorphum</name>
    <dbReference type="NCBI Taxonomy" id="2596890"/>
    <lineage>
        <taxon>Bacteria</taxon>
        <taxon>Pseudomonadati</taxon>
        <taxon>Planctomycetota</taxon>
        <taxon>Candidatus Uabimicrobiia</taxon>
        <taxon>Candidatus Uabimicrobiales</taxon>
        <taxon>Candidatus Uabimicrobiaceae</taxon>
        <taxon>Candidatus Uabimicrobium</taxon>
    </lineage>
</organism>
<gene>
    <name evidence="3" type="ORF">UABAM_03307</name>
</gene>
<dbReference type="EMBL" id="AP019860">
    <property type="protein sequence ID" value="BBM84946.1"/>
    <property type="molecule type" value="Genomic_DNA"/>
</dbReference>
<evidence type="ECO:0000313" key="4">
    <source>
        <dbReference type="Proteomes" id="UP000326354"/>
    </source>
</evidence>
<keyword evidence="4" id="KW-1185">Reference proteome</keyword>
<proteinExistence type="predicted"/>
<protein>
    <submittedName>
        <fullName evidence="3">Cytochrome b</fullName>
    </submittedName>
</protein>
<dbReference type="PROSITE" id="PS51002">
    <property type="entry name" value="CYTB_NTER"/>
    <property type="match status" value="1"/>
</dbReference>
<evidence type="ECO:0000313" key="3">
    <source>
        <dbReference type="EMBL" id="BBM84946.1"/>
    </source>
</evidence>
<feature type="transmembrane region" description="Helical" evidence="1">
    <location>
        <begin position="71"/>
        <end position="89"/>
    </location>
</feature>
<keyword evidence="1" id="KW-0472">Membrane</keyword>
<reference evidence="3 4" key="1">
    <citation type="submission" date="2019-08" db="EMBL/GenBank/DDBJ databases">
        <title>Complete genome sequence of Candidatus Uab amorphum.</title>
        <authorList>
            <person name="Shiratori T."/>
            <person name="Suzuki S."/>
            <person name="Kakizawa Y."/>
            <person name="Ishida K."/>
        </authorList>
    </citation>
    <scope>NUCLEOTIDE SEQUENCE [LARGE SCALE GENOMIC DNA]</scope>
    <source>
        <strain evidence="3 4">SRT547</strain>
    </source>
</reference>
<dbReference type="InterPro" id="IPR027387">
    <property type="entry name" value="Cytb/b6-like_sf"/>
</dbReference>
<name>A0A5S9INY9_UABAM</name>
<dbReference type="AlphaFoldDB" id="A0A5S9INY9"/>
<feature type="domain" description="Cytochrome b/b6 N-terminal region profile" evidence="2">
    <location>
        <begin position="1"/>
        <end position="192"/>
    </location>
</feature>
<dbReference type="Proteomes" id="UP000326354">
    <property type="component" value="Chromosome"/>
</dbReference>
<keyword evidence="1" id="KW-1133">Transmembrane helix</keyword>
<feature type="transmembrane region" description="Helical" evidence="1">
    <location>
        <begin position="29"/>
        <end position="51"/>
    </location>
</feature>
<feature type="transmembrane region" description="Helical" evidence="1">
    <location>
        <begin position="161"/>
        <end position="183"/>
    </location>
</feature>